<dbReference type="InterPro" id="IPR036388">
    <property type="entry name" value="WH-like_DNA-bd_sf"/>
</dbReference>
<dbReference type="GO" id="GO:0003677">
    <property type="term" value="F:DNA binding"/>
    <property type="evidence" value="ECO:0007669"/>
    <property type="project" value="InterPro"/>
</dbReference>
<gene>
    <name evidence="2" type="ORF">FOB41_02350</name>
</gene>
<dbReference type="EMBL" id="CP050897">
    <property type="protein sequence ID" value="QIX20074.1"/>
    <property type="molecule type" value="Genomic_DNA"/>
</dbReference>
<dbReference type="AlphaFoldDB" id="A0A6H0ZJA0"/>
<name>A0A6H0ZJA0_9HYPH</name>
<sequence>MQMPGILRRSWMDEREAEKDAILAVLRSETEAWLQRDFETLANHWVQSPQTRRMEYYASLGVRVDEGWDVIAARLKTIVERFPQRRAFSEHVRWDKINVIVAESMAWVTYDQIGIDGGDDLKRELKILHRIDGVWKISCVVMMESTIKQANFPMIEVDADMRILWTNRLAQERIQGHQGLAIAAGRLRAKRSEHASVLREAVRLAFRELQGQTRLTLSPKQAWPVILGEDAAGVPMHCWVHLEDGKALVSFDDAQTIARRIDQAQEIYGLSPAQIRLARLIVDGHDLAAAAERLRVSTNTLRTQLQRIFDKTGVRSQAALVRSLLSVEAPNN</sequence>
<dbReference type="InterPro" id="IPR000792">
    <property type="entry name" value="Tscrpt_reg_LuxR_C"/>
</dbReference>
<accession>A0A6H0ZJA0</accession>
<dbReference type="GO" id="GO:0006355">
    <property type="term" value="P:regulation of DNA-templated transcription"/>
    <property type="evidence" value="ECO:0007669"/>
    <property type="project" value="InterPro"/>
</dbReference>
<organism evidence="2 3">
    <name type="scientific">Agrobacterium pusense</name>
    <dbReference type="NCBI Taxonomy" id="648995"/>
    <lineage>
        <taxon>Bacteria</taxon>
        <taxon>Pseudomonadati</taxon>
        <taxon>Pseudomonadota</taxon>
        <taxon>Alphaproteobacteria</taxon>
        <taxon>Hyphomicrobiales</taxon>
        <taxon>Rhizobiaceae</taxon>
        <taxon>Rhizobium/Agrobacterium group</taxon>
        <taxon>Agrobacterium</taxon>
    </lineage>
</organism>
<dbReference type="Proteomes" id="UP000500870">
    <property type="component" value="Plasmid unnamed1"/>
</dbReference>
<evidence type="ECO:0000313" key="3">
    <source>
        <dbReference type="Proteomes" id="UP000500870"/>
    </source>
</evidence>
<feature type="domain" description="HTH luxR-type" evidence="1">
    <location>
        <begin position="267"/>
        <end position="324"/>
    </location>
</feature>
<dbReference type="InterPro" id="IPR016032">
    <property type="entry name" value="Sig_transdc_resp-reg_C-effctor"/>
</dbReference>
<dbReference type="SMART" id="SM00421">
    <property type="entry name" value="HTH_LUXR"/>
    <property type="match status" value="1"/>
</dbReference>
<dbReference type="InterPro" id="IPR032710">
    <property type="entry name" value="NTF2-like_dom_sf"/>
</dbReference>
<reference evidence="2 3" key="1">
    <citation type="submission" date="2020-04" db="EMBL/GenBank/DDBJ databases">
        <title>FDA dAtabase for Regulatory Grade micrObial Sequences (FDA-ARGOS): Supporting development and validation of Infectious Disease Dx tests.</title>
        <authorList>
            <person name="Sciortino C."/>
            <person name="Tallon L."/>
            <person name="Sadzewicz L."/>
            <person name="Vavikolanu K."/>
            <person name="Mehta A."/>
            <person name="Aluvathingal J."/>
            <person name="Nadendla S."/>
            <person name="Nandy P."/>
            <person name="Geyer C."/>
            <person name="Yan Y."/>
            <person name="Sichtig H."/>
        </authorList>
    </citation>
    <scope>NUCLEOTIDE SEQUENCE [LARGE SCALE GENOMIC DNA]</scope>
    <source>
        <strain evidence="2 3">FDAARGOS_633</strain>
        <plasmid evidence="2 3">unnamed1</plasmid>
    </source>
</reference>
<dbReference type="SUPFAM" id="SSF54427">
    <property type="entry name" value="NTF2-like"/>
    <property type="match status" value="1"/>
</dbReference>
<dbReference type="Gene3D" id="1.10.10.10">
    <property type="entry name" value="Winged helix-like DNA-binding domain superfamily/Winged helix DNA-binding domain"/>
    <property type="match status" value="1"/>
</dbReference>
<keyword evidence="2" id="KW-0614">Plasmid</keyword>
<geneLocation type="plasmid" evidence="2 3">
    <name>unnamed1</name>
</geneLocation>
<protein>
    <submittedName>
        <fullName evidence="2">Helix-turn-helix transcriptional regulator</fullName>
    </submittedName>
</protein>
<dbReference type="SUPFAM" id="SSF46894">
    <property type="entry name" value="C-terminal effector domain of the bipartite response regulators"/>
    <property type="match status" value="1"/>
</dbReference>
<evidence type="ECO:0000313" key="2">
    <source>
        <dbReference type="EMBL" id="QIX20074.1"/>
    </source>
</evidence>
<proteinExistence type="predicted"/>
<evidence type="ECO:0000259" key="1">
    <source>
        <dbReference type="SMART" id="SM00421"/>
    </source>
</evidence>
<dbReference type="Gene3D" id="3.10.450.50">
    <property type="match status" value="1"/>
</dbReference>